<gene>
    <name evidence="3" type="ORF">Desgi_1288</name>
</gene>
<dbReference type="KEGG" id="dgi:Desgi_1288"/>
<dbReference type="STRING" id="767817.Desgi_1288"/>
<organism evidence="3 4">
    <name type="scientific">Desulfoscipio gibsoniae DSM 7213</name>
    <dbReference type="NCBI Taxonomy" id="767817"/>
    <lineage>
        <taxon>Bacteria</taxon>
        <taxon>Bacillati</taxon>
        <taxon>Bacillota</taxon>
        <taxon>Clostridia</taxon>
        <taxon>Eubacteriales</taxon>
        <taxon>Desulfallaceae</taxon>
        <taxon>Desulfoscipio</taxon>
    </lineage>
</organism>
<dbReference type="CDD" id="cd00293">
    <property type="entry name" value="USP-like"/>
    <property type="match status" value="1"/>
</dbReference>
<dbReference type="Pfam" id="PF00582">
    <property type="entry name" value="Usp"/>
    <property type="match status" value="1"/>
</dbReference>
<dbReference type="EMBL" id="CP003273">
    <property type="protein sequence ID" value="AGL00796.1"/>
    <property type="molecule type" value="Genomic_DNA"/>
</dbReference>
<dbReference type="AlphaFoldDB" id="R4KMD5"/>
<dbReference type="OrthoDB" id="152484at2"/>
<protein>
    <submittedName>
        <fullName evidence="3">Universal stress protein UspA-like protein</fullName>
    </submittedName>
</protein>
<dbReference type="PANTHER" id="PTHR46268:SF6">
    <property type="entry name" value="UNIVERSAL STRESS PROTEIN UP12"/>
    <property type="match status" value="1"/>
</dbReference>
<dbReference type="InterPro" id="IPR006015">
    <property type="entry name" value="Universal_stress_UspA"/>
</dbReference>
<dbReference type="PRINTS" id="PR01438">
    <property type="entry name" value="UNVRSLSTRESS"/>
</dbReference>
<evidence type="ECO:0000259" key="2">
    <source>
        <dbReference type="Pfam" id="PF00582"/>
    </source>
</evidence>
<evidence type="ECO:0000313" key="4">
    <source>
        <dbReference type="Proteomes" id="UP000013520"/>
    </source>
</evidence>
<dbReference type="eggNOG" id="COG0589">
    <property type="taxonomic scope" value="Bacteria"/>
</dbReference>
<comment type="similarity">
    <text evidence="1">Belongs to the universal stress protein A family.</text>
</comment>
<evidence type="ECO:0000256" key="1">
    <source>
        <dbReference type="ARBA" id="ARBA00008791"/>
    </source>
</evidence>
<dbReference type="PANTHER" id="PTHR46268">
    <property type="entry name" value="STRESS RESPONSE PROTEIN NHAX"/>
    <property type="match status" value="1"/>
</dbReference>
<accession>R4KMD5</accession>
<proteinExistence type="inferred from homology"/>
<dbReference type="Gene3D" id="3.40.50.620">
    <property type="entry name" value="HUPs"/>
    <property type="match status" value="1"/>
</dbReference>
<dbReference type="SUPFAM" id="SSF52402">
    <property type="entry name" value="Adenine nucleotide alpha hydrolases-like"/>
    <property type="match status" value="1"/>
</dbReference>
<dbReference type="InterPro" id="IPR006016">
    <property type="entry name" value="UspA"/>
</dbReference>
<dbReference type="InterPro" id="IPR014729">
    <property type="entry name" value="Rossmann-like_a/b/a_fold"/>
</dbReference>
<dbReference type="RefSeq" id="WP_006524296.1">
    <property type="nucleotide sequence ID" value="NC_021184.1"/>
</dbReference>
<dbReference type="HOGENOM" id="CLU_049301_16_2_9"/>
<dbReference type="Proteomes" id="UP000013520">
    <property type="component" value="Chromosome"/>
</dbReference>
<evidence type="ECO:0000313" key="3">
    <source>
        <dbReference type="EMBL" id="AGL00796.1"/>
    </source>
</evidence>
<name>R4KMD5_9FIRM</name>
<sequence>MINKVLLAVDGSENALRAARFTIGLLRSIATARCTIITIVSFTREEARYLGVSDIDYSAALETRVQGLLKDTRELFSREGMVMEEVVLQGDVARNIVHYARDHAFDIIVVGTRGLSNTKGMLLGSVSYKVIQMAHCPVITVK</sequence>
<feature type="domain" description="UspA" evidence="2">
    <location>
        <begin position="1"/>
        <end position="142"/>
    </location>
</feature>
<keyword evidence="4" id="KW-1185">Reference proteome</keyword>
<reference evidence="3 4" key="1">
    <citation type="submission" date="2012-01" db="EMBL/GenBank/DDBJ databases">
        <title>Complete sequence of Desulfotomaculum gibsoniae DSM 7213.</title>
        <authorList>
            <consortium name="US DOE Joint Genome Institute"/>
            <person name="Lucas S."/>
            <person name="Han J."/>
            <person name="Lapidus A."/>
            <person name="Cheng J.-F."/>
            <person name="Goodwin L."/>
            <person name="Pitluck S."/>
            <person name="Peters L."/>
            <person name="Ovchinnikova G."/>
            <person name="Teshima H."/>
            <person name="Detter J.C."/>
            <person name="Han C."/>
            <person name="Tapia R."/>
            <person name="Land M."/>
            <person name="Hauser L."/>
            <person name="Kyrpides N."/>
            <person name="Ivanova N."/>
            <person name="Pagani I."/>
            <person name="Parshina S."/>
            <person name="Plugge C."/>
            <person name="Muyzer G."/>
            <person name="Kuever J."/>
            <person name="Ivanova A."/>
            <person name="Nazina T."/>
            <person name="Klenk H.-P."/>
            <person name="Brambilla E."/>
            <person name="Spring S."/>
            <person name="Stams A.F."/>
            <person name="Woyke T."/>
        </authorList>
    </citation>
    <scope>NUCLEOTIDE SEQUENCE [LARGE SCALE GENOMIC DNA]</scope>
    <source>
        <strain evidence="3 4">DSM 7213</strain>
    </source>
</reference>